<name>A0A1H5E2Y2_9PSED</name>
<dbReference type="Proteomes" id="UP000183114">
    <property type="component" value="Unassembled WGS sequence"/>
</dbReference>
<organism evidence="1 2">
    <name type="scientific">Pseudomonas frederiksbergensis</name>
    <dbReference type="NCBI Taxonomy" id="104087"/>
    <lineage>
        <taxon>Bacteria</taxon>
        <taxon>Pseudomonadati</taxon>
        <taxon>Pseudomonadota</taxon>
        <taxon>Gammaproteobacteria</taxon>
        <taxon>Pseudomonadales</taxon>
        <taxon>Pseudomonadaceae</taxon>
        <taxon>Pseudomonas</taxon>
    </lineage>
</organism>
<evidence type="ECO:0000313" key="2">
    <source>
        <dbReference type="Proteomes" id="UP000183114"/>
    </source>
</evidence>
<protein>
    <submittedName>
        <fullName evidence="1">Uncharacterized protein</fullName>
    </submittedName>
</protein>
<dbReference type="AlphaFoldDB" id="A0A1H5E2Y2"/>
<accession>A0A1H5E2Y2</accession>
<reference evidence="1 2" key="1">
    <citation type="submission" date="2016-10" db="EMBL/GenBank/DDBJ databases">
        <authorList>
            <person name="de Groot N.N."/>
        </authorList>
    </citation>
    <scope>NUCLEOTIDE SEQUENCE [LARGE SCALE GENOMIC DNA]</scope>
    <source>
        <strain evidence="1 2">BS3655</strain>
    </source>
</reference>
<gene>
    <name evidence="1" type="ORF">SAMN04490185_4353</name>
</gene>
<dbReference type="EMBL" id="FNTF01000002">
    <property type="protein sequence ID" value="SED85505.1"/>
    <property type="molecule type" value="Genomic_DNA"/>
</dbReference>
<sequence>MDAGRLVGLRTERAASLAATPRGGRPVGACGCLPTTRRRSNHSGLCGDGRLFTGCQPGCIGSLRFCPETPSLVACHAVAGTGEWASPQPGVGSTSHLVRGATGSVRWTSGLHRRRNAGRCRPALGHPLHGPATCSAVGCMDANHPATGCVPLISNGLREYRLLCRLLWVYGSDSG</sequence>
<proteinExistence type="predicted"/>
<evidence type="ECO:0000313" key="1">
    <source>
        <dbReference type="EMBL" id="SED85505.1"/>
    </source>
</evidence>